<dbReference type="Proteomes" id="UP001172673">
    <property type="component" value="Unassembled WGS sequence"/>
</dbReference>
<protein>
    <submittedName>
        <fullName evidence="2">Uncharacterized protein</fullName>
    </submittedName>
</protein>
<proteinExistence type="predicted"/>
<feature type="compositionally biased region" description="Low complexity" evidence="1">
    <location>
        <begin position="80"/>
        <end position="92"/>
    </location>
</feature>
<evidence type="ECO:0000256" key="1">
    <source>
        <dbReference type="SAM" id="MobiDB-lite"/>
    </source>
</evidence>
<dbReference type="AlphaFoldDB" id="A0AA38X2D0"/>
<feature type="compositionally biased region" description="Polar residues" evidence="1">
    <location>
        <begin position="69"/>
        <end position="79"/>
    </location>
</feature>
<evidence type="ECO:0000313" key="2">
    <source>
        <dbReference type="EMBL" id="KAJ9605546.1"/>
    </source>
</evidence>
<feature type="region of interest" description="Disordered" evidence="1">
    <location>
        <begin position="33"/>
        <end position="118"/>
    </location>
</feature>
<reference evidence="2" key="1">
    <citation type="submission" date="2022-10" db="EMBL/GenBank/DDBJ databases">
        <title>Culturing micro-colonial fungi from biological soil crusts in the Mojave desert and describing Neophaeococcomyces mojavensis, and introducing the new genera and species Taxawa tesnikishii.</title>
        <authorList>
            <person name="Kurbessoian T."/>
            <person name="Stajich J.E."/>
        </authorList>
    </citation>
    <scope>NUCLEOTIDE SEQUENCE</scope>
    <source>
        <strain evidence="2">TK_41</strain>
    </source>
</reference>
<comment type="caution">
    <text evidence="2">The sequence shown here is derived from an EMBL/GenBank/DDBJ whole genome shotgun (WGS) entry which is preliminary data.</text>
</comment>
<gene>
    <name evidence="2" type="ORF">H2200_010203</name>
</gene>
<accession>A0AA38X2D0</accession>
<dbReference type="EMBL" id="JAPDRK010000016">
    <property type="protein sequence ID" value="KAJ9605546.1"/>
    <property type="molecule type" value="Genomic_DNA"/>
</dbReference>
<name>A0AA38X2D0_9EURO</name>
<evidence type="ECO:0000313" key="3">
    <source>
        <dbReference type="Proteomes" id="UP001172673"/>
    </source>
</evidence>
<keyword evidence="3" id="KW-1185">Reference proteome</keyword>
<organism evidence="2 3">
    <name type="scientific">Cladophialophora chaetospira</name>
    <dbReference type="NCBI Taxonomy" id="386627"/>
    <lineage>
        <taxon>Eukaryota</taxon>
        <taxon>Fungi</taxon>
        <taxon>Dikarya</taxon>
        <taxon>Ascomycota</taxon>
        <taxon>Pezizomycotina</taxon>
        <taxon>Eurotiomycetes</taxon>
        <taxon>Chaetothyriomycetidae</taxon>
        <taxon>Chaetothyriales</taxon>
        <taxon>Herpotrichiellaceae</taxon>
        <taxon>Cladophialophora</taxon>
    </lineage>
</organism>
<sequence length="740" mass="80298">MDDRWNFIGGEEAALEKQQQLLAQGGRHIASQYPDLVPANRPDMNLAGESVDDDPTADPDVAFRDLSTAEHSSATPQDAPTTPSGTSDTPSPKVVRRRPGAYERRTDGEPGVYQELPSFPIFDDPIPEDATLEELCVQYPNHLRGSYLDAFIQYRWTATDMYTHLSDKAQQEFVICGVSRAKAWGNRANFLSKRLNNRLTELSAEEVTALCTGDKIRGCLIDGSEYYGACKLQGKFHNPTAPPIRTFLQRQNQARRGRASNAGAATKTITLNGKEYRLWGSADEFDTFKRSMAQHWNRQRGYAGLIISADAVHAISKNSQRNQLILRIANWPADSATETFFSFDNVEDCPKFLCSINDMVAAGVINILDSSADTNIGHQLRLARQSTVEYVLSFQVARLQKLSDLVATLPAGSVSSGVVEQVLSWDGGAVHGLAPSTGAPLDSFGGNMSTFQAGANHFAGNGTVPHALNPPAPNIFDVYFKAMEDEGMTLQEGSLQPRPIARKRAREESTQQVRPFKRAREGPAVQTAPMKRAQIVQPATVPRGQGLLGRANHAADARMPTATADPNADPFAVFEDTFNLENAAASGLSVIPVDPRMSNWPVDGIPDADDFLATTPADSNLVWPDVDMAGMMQQTGLGPALPDLAQQLQPAQPSFATDVSFSDAPPMADMWGELNVDGMLGGVDEFSNENMDLTTDVEVAQGMASSTAAAATDAALLWGLPEMQDNDKPWLREAIYGPGQ</sequence>
<feature type="region of interest" description="Disordered" evidence="1">
    <location>
        <begin position="501"/>
        <end position="527"/>
    </location>
</feature>